<dbReference type="SUPFAM" id="SSF53383">
    <property type="entry name" value="PLP-dependent transferases"/>
    <property type="match status" value="1"/>
</dbReference>
<dbReference type="PANTHER" id="PTHR21152:SF40">
    <property type="entry name" value="ALANINE--GLYOXYLATE AMINOTRANSFERASE"/>
    <property type="match status" value="1"/>
</dbReference>
<dbReference type="FunFam" id="3.90.1150.10:FF:000039">
    <property type="entry name" value="Serine--pyruvate aminotransferase"/>
    <property type="match status" value="1"/>
</dbReference>
<dbReference type="InterPro" id="IPR015421">
    <property type="entry name" value="PyrdxlP-dep_Trfase_major"/>
</dbReference>
<dbReference type="InterPro" id="IPR020578">
    <property type="entry name" value="Aminotrans_V_PyrdxlP_BS"/>
</dbReference>
<keyword evidence="6 8" id="KW-0663">Pyridoxal phosphate</keyword>
<keyword evidence="14" id="KW-1185">Reference proteome</keyword>
<evidence type="ECO:0000256" key="4">
    <source>
        <dbReference type="ARBA" id="ARBA00022576"/>
    </source>
</evidence>
<evidence type="ECO:0000256" key="9">
    <source>
        <dbReference type="RuleBase" id="RU004075"/>
    </source>
</evidence>
<dbReference type="InterPro" id="IPR024169">
    <property type="entry name" value="SP_NH2Trfase/AEP_transaminase"/>
</dbReference>
<evidence type="ECO:0000256" key="3">
    <source>
        <dbReference type="ARBA" id="ARBA00013049"/>
    </source>
</evidence>
<dbReference type="GO" id="GO:0004760">
    <property type="term" value="F:L-serine-pyruvate transaminase activity"/>
    <property type="evidence" value="ECO:0007669"/>
    <property type="project" value="TreeGrafter"/>
</dbReference>
<dbReference type="PROSITE" id="PS00595">
    <property type="entry name" value="AA_TRANSFER_CLASS_5"/>
    <property type="match status" value="1"/>
</dbReference>
<evidence type="ECO:0000256" key="8">
    <source>
        <dbReference type="PIRSR" id="PIRSR000524-50"/>
    </source>
</evidence>
<feature type="modified residue" description="N6-(pyridoxal phosphate)lysine" evidence="8">
    <location>
        <position position="217"/>
    </location>
</feature>
<dbReference type="GO" id="GO:0019265">
    <property type="term" value="P:glycine biosynthetic process, by transamination of glyoxylate"/>
    <property type="evidence" value="ECO:0007669"/>
    <property type="project" value="TreeGrafter"/>
</dbReference>
<dbReference type="AlphaFoldDB" id="A0A2P6U326"/>
<evidence type="ECO:0000256" key="2">
    <source>
        <dbReference type="ARBA" id="ARBA00009236"/>
    </source>
</evidence>
<evidence type="ECO:0000313" key="13">
    <source>
        <dbReference type="EMBL" id="PRW60716.1"/>
    </source>
</evidence>
<dbReference type="OrthoDB" id="7403325at2759"/>
<dbReference type="Pfam" id="PF00266">
    <property type="entry name" value="Aminotran_5"/>
    <property type="match status" value="1"/>
</dbReference>
<dbReference type="InterPro" id="IPR000192">
    <property type="entry name" value="Aminotrans_V_dom"/>
</dbReference>
<dbReference type="EMBL" id="LHPG02000002">
    <property type="protein sequence ID" value="PRW60716.1"/>
    <property type="molecule type" value="Genomic_DNA"/>
</dbReference>
<dbReference type="EC" id="2.6.1.44" evidence="3"/>
<evidence type="ECO:0000313" key="14">
    <source>
        <dbReference type="Proteomes" id="UP000239899"/>
    </source>
</evidence>
<evidence type="ECO:0000256" key="1">
    <source>
        <dbReference type="ARBA" id="ARBA00001933"/>
    </source>
</evidence>
<gene>
    <name evidence="13" type="ORF">C2E21_1145</name>
</gene>
<organism evidence="13 14">
    <name type="scientific">Chlorella sorokiniana</name>
    <name type="common">Freshwater green alga</name>
    <dbReference type="NCBI Taxonomy" id="3076"/>
    <lineage>
        <taxon>Eukaryota</taxon>
        <taxon>Viridiplantae</taxon>
        <taxon>Chlorophyta</taxon>
        <taxon>core chlorophytes</taxon>
        <taxon>Trebouxiophyceae</taxon>
        <taxon>Chlorellales</taxon>
        <taxon>Chlorellaceae</taxon>
        <taxon>Chlorella clade</taxon>
        <taxon>Chlorella</taxon>
    </lineage>
</organism>
<dbReference type="InterPro" id="IPR015424">
    <property type="entry name" value="PyrdxlP-dep_Trfase"/>
</dbReference>
<comment type="caution">
    <text evidence="13">The sequence shown here is derived from an EMBL/GenBank/DDBJ whole genome shotgun (WGS) entry which is preliminary data.</text>
</comment>
<dbReference type="PANTHER" id="PTHR21152">
    <property type="entry name" value="AMINOTRANSFERASE CLASS V"/>
    <property type="match status" value="1"/>
</dbReference>
<evidence type="ECO:0000256" key="5">
    <source>
        <dbReference type="ARBA" id="ARBA00022679"/>
    </source>
</evidence>
<sequence length="401" mass="43644">MAFTSQRPGEPTPPISDAHRGPTGVLEVPQRFLMGPGPANAEPRILNAQSLPLLGHMHPPFLKIMDEVQQGLRYLFQTDSKYTLCASGTGHSGMEMAIANLLEPGEKILVGNNGIWGTRVADMAGRFGAEVVELKTEAGTSFSLDTLTAAVEKEKPAVLFLCQGESSTGVHQTLAGVGDLCRKHNVLLLVDTVCSLGGVPLYADAWKVDAIYSGSQKCLSAPPGAAPLMLNDRALEKVRARKTKVRSYYFDLNLVGDYWGWFNSRSYHHTGMTSMWYAMREALAIVAEQGLESMWERHEAAHKQLWEGLSALGLQPFVEKPEDRLVTVNTIKVPEGIDWAAVSKNAMDKFNVEIAGGLGPTAGKIWRVGLMGYNAKPANVELVLAAFKDGLRQQGWELAAN</sequence>
<dbReference type="FunFam" id="3.40.640.10:FF:000027">
    <property type="entry name" value="Serine--pyruvate aminotransferase, mitochondrial"/>
    <property type="match status" value="1"/>
</dbReference>
<comment type="similarity">
    <text evidence="2 9">Belongs to the class-V pyridoxal-phosphate-dependent aminotransferase family.</text>
</comment>
<evidence type="ECO:0000256" key="10">
    <source>
        <dbReference type="RuleBase" id="RU004504"/>
    </source>
</evidence>
<dbReference type="CDD" id="cd06451">
    <property type="entry name" value="AGAT_like"/>
    <property type="match status" value="1"/>
</dbReference>
<evidence type="ECO:0000256" key="11">
    <source>
        <dbReference type="SAM" id="MobiDB-lite"/>
    </source>
</evidence>
<feature type="region of interest" description="Disordered" evidence="11">
    <location>
        <begin position="1"/>
        <end position="23"/>
    </location>
</feature>
<feature type="binding site" evidence="7">
    <location>
        <position position="367"/>
    </location>
    <ligand>
        <name>substrate</name>
    </ligand>
</feature>
<proteinExistence type="inferred from homology"/>
<feature type="domain" description="Aminotransferase class V" evidence="12">
    <location>
        <begin position="56"/>
        <end position="358"/>
    </location>
</feature>
<keyword evidence="4" id="KW-0032">Aminotransferase</keyword>
<dbReference type="Gene3D" id="3.40.640.10">
    <property type="entry name" value="Type I PLP-dependent aspartate aminotransferase-like (Major domain)"/>
    <property type="match status" value="1"/>
</dbReference>
<dbReference type="PIRSF" id="PIRSF000524">
    <property type="entry name" value="SPT"/>
    <property type="match status" value="1"/>
</dbReference>
<protein>
    <recommendedName>
        <fullName evidence="3">alanine--glyoxylate transaminase</fullName>
        <ecNumber evidence="3">2.6.1.44</ecNumber>
    </recommendedName>
</protein>
<accession>A0A2P6U326</accession>
<reference evidence="13 14" key="1">
    <citation type="journal article" date="2018" name="Plant J.">
        <title>Genome sequences of Chlorella sorokiniana UTEX 1602 and Micractinium conductrix SAG 241.80: implications to maltose excretion by a green alga.</title>
        <authorList>
            <person name="Arriola M.B."/>
            <person name="Velmurugan N."/>
            <person name="Zhang Y."/>
            <person name="Plunkett M.H."/>
            <person name="Hondzo H."/>
            <person name="Barney B.M."/>
        </authorList>
    </citation>
    <scope>NUCLEOTIDE SEQUENCE [LARGE SCALE GENOMIC DNA]</scope>
    <source>
        <strain evidence="14">UTEX 1602</strain>
    </source>
</reference>
<dbReference type="GO" id="GO:0008453">
    <property type="term" value="F:alanine-glyoxylate transaminase activity"/>
    <property type="evidence" value="ECO:0007669"/>
    <property type="project" value="UniProtKB-EC"/>
</dbReference>
<dbReference type="Proteomes" id="UP000239899">
    <property type="component" value="Unassembled WGS sequence"/>
</dbReference>
<comment type="cofactor">
    <cofactor evidence="1 8 10">
        <name>pyridoxal 5'-phosphate</name>
        <dbReference type="ChEBI" id="CHEBI:597326"/>
    </cofactor>
</comment>
<dbReference type="InterPro" id="IPR015422">
    <property type="entry name" value="PyrdxlP-dep_Trfase_small"/>
</dbReference>
<dbReference type="GO" id="GO:0005777">
    <property type="term" value="C:peroxisome"/>
    <property type="evidence" value="ECO:0007669"/>
    <property type="project" value="TreeGrafter"/>
</dbReference>
<evidence type="ECO:0000259" key="12">
    <source>
        <dbReference type="Pfam" id="PF00266"/>
    </source>
</evidence>
<evidence type="ECO:0000256" key="7">
    <source>
        <dbReference type="PIRSR" id="PIRSR000524-1"/>
    </source>
</evidence>
<name>A0A2P6U326_CHLSO</name>
<dbReference type="STRING" id="3076.A0A2P6U326"/>
<keyword evidence="5" id="KW-0808">Transferase</keyword>
<evidence type="ECO:0000256" key="6">
    <source>
        <dbReference type="ARBA" id="ARBA00022898"/>
    </source>
</evidence>
<dbReference type="Gene3D" id="3.90.1150.10">
    <property type="entry name" value="Aspartate Aminotransferase, domain 1"/>
    <property type="match status" value="1"/>
</dbReference>